<dbReference type="GeneID" id="101018110"/>
<dbReference type="InterPro" id="IPR019170">
    <property type="entry name" value="Meckelin"/>
</dbReference>
<dbReference type="GO" id="GO:0030659">
    <property type="term" value="C:cytoplasmic vesicle membrane"/>
    <property type="evidence" value="ECO:0007669"/>
    <property type="project" value="Ensembl"/>
</dbReference>
<dbReference type="GO" id="GO:0005789">
    <property type="term" value="C:endoplasmic reticulum membrane"/>
    <property type="evidence" value="ECO:0007669"/>
    <property type="project" value="Ensembl"/>
</dbReference>
<keyword evidence="1" id="KW-0812">Transmembrane</keyword>
<sequence length="995" mass="111813">MATRGGAEVPMAAWSLLSARAVTVSLLLSLPRFLQAQTFSFPFQQPEKCDNNQYFDISALSCVPCGANQRQDARGTSCVCLPGFQMISNNGGPAVICKKCPENMKGVTEDGWNCISCPSDLTAEGKCQCPAGHILVERDINGTLLSQATCELCDGNENSFMVANALGDRCVRCEPTFVNTSKSCACSEPNILTGGLCFSNTGNFPLRRISTARYGEVGVSLTSEWFAKYLQSSAAACWVYANLTSCQALGNICVMNMNSYDFATFDACRLFQFIFENTAGLSTVHSISFWRQNLPWLFYGDQLGLAPQVLSSTSLPTNFSFKGENQNTKLKFVAASYDIRGNFLKWQTLEGGVLQLCPDTETRLNAAYSFGTTYQQNCEIPISKILIDFPTPIFYDVYLEYADENQHQYILAVPVLNLNLQHNKIFVNQDSNSGKWLLTRRIFLVDAVSGRENDLGSQPRVIRVATQISLSVHLVPNTINGNIYPPLITIAYSDIDTKDANSQSVKVSFSVTYEMDHGEAHVQTDIALGVLGGLAVLASLLKTAGWKRRIGSPMIDLQTVMKFLVYYAGDLANVFFIITVGTGLYWLIFFKAQKSVSVLLPMPVQEERFVTYVGCAFALKALQFLHKLISQITIDVFFIDWERPKGKVLKAVEGEGGVRSATVPVSIWRTYFVANEWNEIQTVRKINSLFQVLTVLFFLEIVGFKNLALMDSSSSLSRSPSSYVAPYSRILRYAVSAALWLAIGIIQIVFFAVFYERFIEDKIRQFVDLCSMSNISVFLLSHKCFGYYIHGRSVHGHADTNMEEMNMNLKREAENLCSQRGLVPNTDGQTFEIAISNQMRQHYDRIHETLIRKNGPARLLSSSENTFEQSIKAYHMMNKFLGSFIDHVHKEMDYFIKDKLLLERILGMEFMEPMEKSIFYNDEGYSFSSVLYYGNEATLLIFDLLFFCVVDLACQNFILASFLTYLQQEIFRYIRNTVGQKNLVSKTLVDQRFLI</sequence>
<feature type="transmembrane region" description="Helical" evidence="1">
    <location>
        <begin position="564"/>
        <end position="589"/>
    </location>
</feature>
<keyword evidence="1" id="KW-1133">Transmembrane helix</keyword>
<dbReference type="GO" id="GO:0060271">
    <property type="term" value="P:cilium assembly"/>
    <property type="evidence" value="ECO:0007669"/>
    <property type="project" value="Ensembl"/>
</dbReference>
<gene>
    <name evidence="2" type="primary">TMEM67</name>
</gene>
<evidence type="ECO:0000256" key="1">
    <source>
        <dbReference type="SAM" id="Phobius"/>
    </source>
</evidence>
<dbReference type="OMA" id="YITENKG"/>
<dbReference type="Ensembl" id="ENSPANT00000006608.3">
    <property type="protein sequence ID" value="ENSPANP00000009864.1"/>
    <property type="gene ID" value="ENSPANG00000009489.3"/>
</dbReference>
<keyword evidence="3" id="KW-1185">Reference proteome</keyword>
<proteinExistence type="predicted"/>
<dbReference type="InterPro" id="IPR009030">
    <property type="entry name" value="Growth_fac_rcpt_cys_sf"/>
</dbReference>
<dbReference type="ExpressionAtlas" id="A0A096NAV8">
    <property type="expression patterns" value="baseline"/>
</dbReference>
<dbReference type="HOGENOM" id="CLU_010935_0_0_1"/>
<dbReference type="AlphaFoldDB" id="A0A096NAV8"/>
<feature type="transmembrane region" description="Helical" evidence="1">
    <location>
        <begin position="730"/>
        <end position="754"/>
    </location>
</feature>
<dbReference type="GO" id="GO:0060170">
    <property type="term" value="C:ciliary membrane"/>
    <property type="evidence" value="ECO:0007669"/>
    <property type="project" value="Ensembl"/>
</dbReference>
<name>A0A096NAV8_PAPAN</name>
<reference evidence="2" key="3">
    <citation type="submission" date="2025-09" db="UniProtKB">
        <authorList>
            <consortium name="Ensembl"/>
        </authorList>
    </citation>
    <scope>IDENTIFICATION</scope>
</reference>
<dbReference type="GO" id="GO:0005813">
    <property type="term" value="C:centrosome"/>
    <property type="evidence" value="ECO:0007669"/>
    <property type="project" value="Ensembl"/>
</dbReference>
<dbReference type="GO" id="GO:0036503">
    <property type="term" value="P:ERAD pathway"/>
    <property type="evidence" value="ECO:0007669"/>
    <property type="project" value="Ensembl"/>
</dbReference>
<dbReference type="Pfam" id="PF09773">
    <property type="entry name" value="Meckelin"/>
    <property type="match status" value="1"/>
</dbReference>
<protein>
    <submittedName>
        <fullName evidence="2">Transmembrane protein 67</fullName>
    </submittedName>
</protein>
<dbReference type="CTD" id="91147"/>
<dbReference type="KEGG" id="panu:101018110"/>
<dbReference type="PANTHER" id="PTHR21274">
    <property type="entry name" value="MECKELIN"/>
    <property type="match status" value="1"/>
</dbReference>
<dbReference type="GO" id="GO:0051082">
    <property type="term" value="F:unfolded protein binding"/>
    <property type="evidence" value="ECO:0007669"/>
    <property type="project" value="Ensembl"/>
</dbReference>
<dbReference type="RefSeq" id="XP_003903019.3">
    <property type="nucleotide sequence ID" value="XM_003902970.5"/>
</dbReference>
<dbReference type="Bgee" id="ENSPANG00000009489">
    <property type="expression patterns" value="Expressed in testis and 64 other cell types or tissues"/>
</dbReference>
<dbReference type="SUPFAM" id="SSF57184">
    <property type="entry name" value="Growth factor receptor domain"/>
    <property type="match status" value="1"/>
</dbReference>
<dbReference type="PANTHER" id="PTHR21274:SF2">
    <property type="entry name" value="MECKELIN"/>
    <property type="match status" value="1"/>
</dbReference>
<dbReference type="eggNOG" id="KOG4611">
    <property type="taxonomic scope" value="Eukaryota"/>
</dbReference>
<evidence type="ECO:0000313" key="3">
    <source>
        <dbReference type="Proteomes" id="UP000028761"/>
    </source>
</evidence>
<reference evidence="2" key="2">
    <citation type="submission" date="2025-08" db="UniProtKB">
        <authorList>
            <consortium name="Ensembl"/>
        </authorList>
    </citation>
    <scope>IDENTIFICATION</scope>
</reference>
<organism evidence="2 3">
    <name type="scientific">Papio anubis</name>
    <name type="common">Olive baboon</name>
    <dbReference type="NCBI Taxonomy" id="9555"/>
    <lineage>
        <taxon>Eukaryota</taxon>
        <taxon>Metazoa</taxon>
        <taxon>Chordata</taxon>
        <taxon>Craniata</taxon>
        <taxon>Vertebrata</taxon>
        <taxon>Euteleostomi</taxon>
        <taxon>Mammalia</taxon>
        <taxon>Eutheria</taxon>
        <taxon>Euarchontoglires</taxon>
        <taxon>Primates</taxon>
        <taxon>Haplorrhini</taxon>
        <taxon>Catarrhini</taxon>
        <taxon>Cercopithecidae</taxon>
        <taxon>Cercopithecinae</taxon>
        <taxon>Papio</taxon>
    </lineage>
</organism>
<reference evidence="2 3" key="1">
    <citation type="submission" date="2012-03" db="EMBL/GenBank/DDBJ databases">
        <title>Whole Genome Assembly of Papio anubis.</title>
        <authorList>
            <person name="Liu Y.L."/>
            <person name="Abraham K.A."/>
            <person name="Akbar H.A."/>
            <person name="Ali S.A."/>
            <person name="Anosike U.A."/>
            <person name="Aqrawi P.A."/>
            <person name="Arias F.A."/>
            <person name="Attaway T.A."/>
            <person name="Awwad R.A."/>
            <person name="Babu C.B."/>
            <person name="Bandaranaike D.B."/>
            <person name="Battles P.B."/>
            <person name="Bell A.B."/>
            <person name="Beltran B.B."/>
            <person name="Berhane-Mersha D.B."/>
            <person name="Bess C.B."/>
            <person name="Bickham C.B."/>
            <person name="Bolden T.B."/>
            <person name="Carter K.C."/>
            <person name="Chau D.C."/>
            <person name="Chavez A.C."/>
            <person name="Clerc-Blankenburg K.C."/>
            <person name="Coyle M.C."/>
            <person name="Dao M.D."/>
            <person name="Davila M.L.D."/>
            <person name="Davy-Carroll L.D."/>
            <person name="Denson S.D."/>
            <person name="Dinh H.D."/>
            <person name="Fernandez S.F."/>
            <person name="Fernando P.F."/>
            <person name="Forbes L.F."/>
            <person name="Francis C.F."/>
            <person name="Francisco L.F."/>
            <person name="Fu Q.F."/>
            <person name="Garcia-Iii R.G."/>
            <person name="Garrett T.G."/>
            <person name="Gross S.G."/>
            <person name="Gubbala S.G."/>
            <person name="Hirani K.H."/>
            <person name="Hogues M.H."/>
            <person name="Hollins B.H."/>
            <person name="Jackson L.J."/>
            <person name="Javaid M.J."/>
            <person name="Jhangiani S.J."/>
            <person name="Johnson A.J."/>
            <person name="Johnson B.J."/>
            <person name="Jones J.J."/>
            <person name="Joshi V.J."/>
            <person name="Kalu J.K."/>
            <person name="Khan N.K."/>
            <person name="Korchina V.K."/>
            <person name="Kovar C.K."/>
            <person name="Lago L.L."/>
            <person name="Lara F.L."/>
            <person name="Le T.-K.L."/>
            <person name="Lee S.L."/>
            <person name="Legall-Iii F.L."/>
            <person name="Lemon S.L."/>
            <person name="Liu J.L."/>
            <person name="Liu Y.-S.L."/>
            <person name="Liyanage D.L."/>
            <person name="Lopez J.L."/>
            <person name="Lorensuhewa L.L."/>
            <person name="Mata R.M."/>
            <person name="Mathew T.M."/>
            <person name="Mercado C.M."/>
            <person name="Mercado I.M."/>
            <person name="Morales K.M."/>
            <person name="Morgan M.M."/>
            <person name="Munidasa M.M."/>
            <person name="Ngo D.N."/>
            <person name="Nguyen L.N."/>
            <person name="Nguyen T.N."/>
            <person name="Nguyen N.N."/>
            <person name="Obregon M.O."/>
            <person name="Okwuonu G.O."/>
            <person name="Ongeri F.O."/>
            <person name="Onwere C.O."/>
            <person name="Osifeso I.O."/>
            <person name="Parra A.P."/>
            <person name="Patil S.P."/>
            <person name="Perez A.P."/>
            <person name="Perez Y.P."/>
            <person name="Pham C.P."/>
            <person name="Pu L.-L.P."/>
            <person name="Puazo M.P."/>
            <person name="Quiroz J.Q."/>
            <person name="Rouhana J.R."/>
            <person name="Ruiz M.R."/>
            <person name="Ruiz S.-J.R."/>
            <person name="Saada N.S."/>
            <person name="Santibanez J.S."/>
            <person name="Scheel M.S."/>
            <person name="Schneider B.S."/>
            <person name="Simmons D.S."/>
            <person name="Sisson I.S."/>
            <person name="Tang L.-Y.T."/>
            <person name="Thornton R.T."/>
            <person name="Tisius J.T."/>
            <person name="Toledanes G.T."/>
            <person name="Trejos Z.T."/>
            <person name="Usmani K.U."/>
            <person name="Varghese R.V."/>
            <person name="Vattathil S.V."/>
            <person name="Vee V.V."/>
            <person name="Walker D.W."/>
            <person name="Weissenberger G.W."/>
            <person name="White C.W."/>
            <person name="Williams A.W."/>
            <person name="Woodworth J.W."/>
            <person name="Wright R.W."/>
            <person name="Zhu Y.Z."/>
            <person name="Han Y.H."/>
            <person name="Newsham I.N."/>
            <person name="Nazareth L.N."/>
            <person name="Worley K.W."/>
            <person name="Muzny D.M."/>
            <person name="Rogers J.R."/>
            <person name="Gibbs R.G."/>
        </authorList>
    </citation>
    <scope>NUCLEOTIDE SEQUENCE [LARGE SCALE GENOMIC DNA]</scope>
</reference>
<dbReference type="GO" id="GO:0035567">
    <property type="term" value="P:non-canonical Wnt signaling pathway"/>
    <property type="evidence" value="ECO:0007669"/>
    <property type="project" value="Ensembl"/>
</dbReference>
<dbReference type="STRING" id="9555.ENSPANP00000009864"/>
<accession>A0A096NAV8</accession>
<dbReference type="Proteomes" id="UP000028761">
    <property type="component" value="Chromosome 8"/>
</dbReference>
<dbReference type="GO" id="GO:0031005">
    <property type="term" value="F:filamin binding"/>
    <property type="evidence" value="ECO:0007669"/>
    <property type="project" value="Ensembl"/>
</dbReference>
<dbReference type="GeneTree" id="ENSGT00390000010606"/>
<feature type="transmembrane region" description="Helical" evidence="1">
    <location>
        <begin position="689"/>
        <end position="710"/>
    </location>
</feature>
<keyword evidence="1" id="KW-0472">Membrane</keyword>
<dbReference type="OrthoDB" id="419138at2759"/>
<dbReference type="GO" id="GO:0010826">
    <property type="term" value="P:negative regulation of centrosome duplication"/>
    <property type="evidence" value="ECO:0007669"/>
    <property type="project" value="Ensembl"/>
</dbReference>
<evidence type="ECO:0000313" key="2">
    <source>
        <dbReference type="Ensembl" id="ENSPANP00000009864.1"/>
    </source>
</evidence>
<dbReference type="GO" id="GO:0036038">
    <property type="term" value="C:MKS complex"/>
    <property type="evidence" value="ECO:0007669"/>
    <property type="project" value="InterPro"/>
</dbReference>